<dbReference type="Pfam" id="PF02254">
    <property type="entry name" value="TrkA_N"/>
    <property type="match status" value="1"/>
</dbReference>
<feature type="domain" description="RCK N-terminal" evidence="1">
    <location>
        <begin position="5"/>
        <end position="122"/>
    </location>
</feature>
<accession>A0A0P8A5M8</accession>
<dbReference type="EMBL" id="LKCM01000144">
    <property type="protein sequence ID" value="KPQ43443.1"/>
    <property type="molecule type" value="Genomic_DNA"/>
</dbReference>
<keyword evidence="2" id="KW-0808">Transferase</keyword>
<dbReference type="PATRIC" id="fig|1719120.3.peg.2186"/>
<dbReference type="AlphaFoldDB" id="A0A0P8A5M8"/>
<dbReference type="GO" id="GO:0006813">
    <property type="term" value="P:potassium ion transport"/>
    <property type="evidence" value="ECO:0007669"/>
    <property type="project" value="InterPro"/>
</dbReference>
<evidence type="ECO:0000259" key="1">
    <source>
        <dbReference type="PROSITE" id="PS51201"/>
    </source>
</evidence>
<gene>
    <name evidence="2" type="ORF">MPEBLZ_02002</name>
</gene>
<dbReference type="InterPro" id="IPR003156">
    <property type="entry name" value="DHHA1_dom"/>
</dbReference>
<dbReference type="Pfam" id="PF01368">
    <property type="entry name" value="DHH"/>
    <property type="match status" value="1"/>
</dbReference>
<evidence type="ECO:0000313" key="2">
    <source>
        <dbReference type="EMBL" id="KPQ43443.1"/>
    </source>
</evidence>
<protein>
    <submittedName>
        <fullName evidence="2">Phosphotransferase</fullName>
    </submittedName>
</protein>
<dbReference type="PANTHER" id="PTHR47618:SF1">
    <property type="entry name" value="BIFUNCTIONAL OLIGORIBONUCLEASE AND PAP PHOSPHATASE NRNA"/>
    <property type="match status" value="1"/>
</dbReference>
<proteinExistence type="predicted"/>
<dbReference type="Gene3D" id="3.10.310.30">
    <property type="match status" value="1"/>
</dbReference>
<dbReference type="InterPro" id="IPR003148">
    <property type="entry name" value="RCK_N"/>
</dbReference>
<dbReference type="InterPro" id="IPR036291">
    <property type="entry name" value="NAD(P)-bd_dom_sf"/>
</dbReference>
<dbReference type="GO" id="GO:0003676">
    <property type="term" value="F:nucleic acid binding"/>
    <property type="evidence" value="ECO:0007669"/>
    <property type="project" value="InterPro"/>
</dbReference>
<dbReference type="Pfam" id="PF02272">
    <property type="entry name" value="DHHA1"/>
    <property type="match status" value="1"/>
</dbReference>
<reference evidence="2 3" key="1">
    <citation type="submission" date="2015-09" db="EMBL/GenBank/DDBJ databases">
        <title>A metagenomics-based metabolic model of nitrate-dependent anaerobic oxidation of methane by Methanoperedens-like archaea.</title>
        <authorList>
            <person name="Arshad A."/>
            <person name="Speth D.R."/>
            <person name="De Graaf R.M."/>
            <person name="Op Den Camp H.J."/>
            <person name="Jetten M.S."/>
            <person name="Welte C.U."/>
        </authorList>
    </citation>
    <scope>NUCLEOTIDE SEQUENCE [LARGE SCALE GENOMIC DNA]</scope>
</reference>
<dbReference type="Gene3D" id="3.40.50.720">
    <property type="entry name" value="NAD(P)-binding Rossmann-like Domain"/>
    <property type="match status" value="1"/>
</dbReference>
<dbReference type="PROSITE" id="PS51201">
    <property type="entry name" value="RCK_N"/>
    <property type="match status" value="1"/>
</dbReference>
<dbReference type="Gene3D" id="3.90.1640.10">
    <property type="entry name" value="inorganic pyrophosphatase (n-terminal core)"/>
    <property type="match status" value="1"/>
</dbReference>
<comment type="caution">
    <text evidence="2">The sequence shown here is derived from an EMBL/GenBank/DDBJ whole genome shotgun (WGS) entry which is preliminary data.</text>
</comment>
<dbReference type="InterPro" id="IPR001667">
    <property type="entry name" value="DDH_dom"/>
</dbReference>
<evidence type="ECO:0000313" key="3">
    <source>
        <dbReference type="Proteomes" id="UP000050360"/>
    </source>
</evidence>
<dbReference type="SUPFAM" id="SSF51735">
    <property type="entry name" value="NAD(P)-binding Rossmann-fold domains"/>
    <property type="match status" value="1"/>
</dbReference>
<dbReference type="Proteomes" id="UP000050360">
    <property type="component" value="Unassembled WGS sequence"/>
</dbReference>
<dbReference type="InterPro" id="IPR038763">
    <property type="entry name" value="DHH_sf"/>
</dbReference>
<dbReference type="GO" id="GO:0016740">
    <property type="term" value="F:transferase activity"/>
    <property type="evidence" value="ECO:0007669"/>
    <property type="project" value="UniProtKB-KW"/>
</dbReference>
<dbReference type="PANTHER" id="PTHR47618">
    <property type="entry name" value="BIFUNCTIONAL OLIGORIBONUCLEASE AND PAP PHOSPHATASE NRNA"/>
    <property type="match status" value="1"/>
</dbReference>
<organism evidence="2 3">
    <name type="scientific">Candidatus Methanoperedens nitratireducens</name>
    <dbReference type="NCBI Taxonomy" id="1392998"/>
    <lineage>
        <taxon>Archaea</taxon>
        <taxon>Methanobacteriati</taxon>
        <taxon>Methanobacteriota</taxon>
        <taxon>Stenosarchaea group</taxon>
        <taxon>Methanomicrobia</taxon>
        <taxon>Methanosarcinales</taxon>
        <taxon>ANME-2 cluster</taxon>
        <taxon>Candidatus Methanoperedentaceae</taxon>
        <taxon>Candidatus Methanoperedens</taxon>
    </lineage>
</organism>
<name>A0A0P8A5M8_9EURY</name>
<dbReference type="SUPFAM" id="SSF64182">
    <property type="entry name" value="DHH phosphoesterases"/>
    <property type="match status" value="1"/>
</dbReference>
<sequence>MKPIKAIYAVLGSGGIGLALAKELETRTKNIILVDNDAAKVETLKEQNLNAVQGNIGDNEILSSLDIQNIESVFIMSSDIEANKKALNFIRKKAPDVQIVTRVNTYQEKEEMEAAGADLVVLPSNLPIKAIASAIVQYIEKMKSVKLAQDLKKLISTVGEGKLAIIVHDNPDPDAISSAMGLKEIANSVGVKAEILYRGIIGHHENKAFVNLLDIEMDQSKDFKASDYKKIALIESSVPGVNNLLPPGTKVSIVIDHHQANLEEVEAEYIDIRPNIGATATIMTKYLQELEIPIKTELATALLYGIKVDTNDFRRNTDPADMTAAAYLFPLANHDILNRIEAPSKSTESIDILGEAIKNRQIKGSYLISNVGTIRDRDTLAQAADYMLTLEGITTTLVFGLSEDTIYISGRSRDDRINIGKILTDAFGADKAGGHASLAGAQIPLGVFSGTKDKQTLLKLAEEAVVKRFLTVIGMKKETN</sequence>
<dbReference type="InterPro" id="IPR051319">
    <property type="entry name" value="Oligoribo/pAp-PDE_c-di-AMP_PDE"/>
</dbReference>